<dbReference type="Pfam" id="PF07405">
    <property type="entry name" value="DUF1506"/>
    <property type="match status" value="1"/>
</dbReference>
<proteinExistence type="predicted"/>
<organism evidence="1">
    <name type="scientific">Borrelia coriaceae ATCC 43381</name>
    <dbReference type="NCBI Taxonomy" id="1408429"/>
    <lineage>
        <taxon>Bacteria</taxon>
        <taxon>Pseudomonadati</taxon>
        <taxon>Spirochaetota</taxon>
        <taxon>Spirochaetia</taxon>
        <taxon>Spirochaetales</taxon>
        <taxon>Borreliaceae</taxon>
        <taxon>Borrelia</taxon>
    </lineage>
</organism>
<evidence type="ECO:0000313" key="1">
    <source>
        <dbReference type="EMBL" id="AHH11914.1"/>
    </source>
</evidence>
<dbReference type="InterPro" id="IPR010875">
    <property type="entry name" value="DUF1506"/>
</dbReference>
<accession>W5SXN7</accession>
<dbReference type="HOGENOM" id="CLU_1999511_0_0_12"/>
<geneLocation type="plasmid" evidence="1">
    <name>unnamed</name>
</geneLocation>
<name>W5SXN7_9SPIR</name>
<dbReference type="EMBL" id="CP005793">
    <property type="protein sequence ID" value="AHH11914.1"/>
    <property type="molecule type" value="Genomic_DNA"/>
</dbReference>
<keyword evidence="1" id="KW-0614">Plasmid</keyword>
<gene>
    <name evidence="1" type="ORF">BCO_0009703</name>
</gene>
<sequence length="136" mass="16115">MLYRNPQMMTHNNSIRTRLASLASRVISYFKNEETLKLYKGTYAYLEDLSDYQLTYDKDKFQEFTGVFFSIESDELTNLYDSNLYDIKSLHKLYTTSNLDFELKDRISDSNMFYEIVSIDSSIGYLTILLKAIEWK</sequence>
<protein>
    <submittedName>
        <fullName evidence="1">Putative cytosolic protein</fullName>
    </submittedName>
</protein>
<dbReference type="AlphaFoldDB" id="W5SXN7"/>
<reference evidence="1" key="1">
    <citation type="submission" date="2013-04" db="EMBL/GenBank/DDBJ databases">
        <title>Comparative Genomics of Relapsing Fever Spirochetes.</title>
        <authorList>
            <person name="Schwan T.G."/>
            <person name="Raffel S.J."/>
            <person name="Porcella S.F."/>
            <person name="Martens C.A."/>
            <person name="Bruno D.P."/>
            <person name="Ricklefs S.M."/>
            <person name="Barbian K.B."/>
        </authorList>
    </citation>
    <scope>NUCLEOTIDE SEQUENCE</scope>
    <source>
        <strain evidence="1">Co53</strain>
        <plasmid evidence="1">unnamed</plasmid>
    </source>
</reference>